<feature type="chain" id="PRO_5045536913" evidence="1">
    <location>
        <begin position="22"/>
        <end position="139"/>
    </location>
</feature>
<keyword evidence="4" id="KW-1185">Reference proteome</keyword>
<feature type="domain" description="Surface antigen" evidence="2">
    <location>
        <begin position="52"/>
        <end position="130"/>
    </location>
</feature>
<protein>
    <submittedName>
        <fullName evidence="3">RT0821/Lpp0805 family surface protein</fullName>
    </submittedName>
</protein>
<dbReference type="InterPro" id="IPR032635">
    <property type="entry name" value="Anti_2"/>
</dbReference>
<accession>A0ABW4YTQ0</accession>
<organism evidence="3 4">
    <name type="scientific">Ancylobacter oerskovii</name>
    <dbReference type="NCBI Taxonomy" id="459519"/>
    <lineage>
        <taxon>Bacteria</taxon>
        <taxon>Pseudomonadati</taxon>
        <taxon>Pseudomonadota</taxon>
        <taxon>Alphaproteobacteria</taxon>
        <taxon>Hyphomicrobiales</taxon>
        <taxon>Xanthobacteraceae</taxon>
        <taxon>Ancylobacter</taxon>
    </lineage>
</organism>
<evidence type="ECO:0000313" key="3">
    <source>
        <dbReference type="EMBL" id="MFD2139510.1"/>
    </source>
</evidence>
<feature type="signal peptide" evidence="1">
    <location>
        <begin position="1"/>
        <end position="21"/>
    </location>
</feature>
<dbReference type="Proteomes" id="UP001597299">
    <property type="component" value="Unassembled WGS sequence"/>
</dbReference>
<dbReference type="PROSITE" id="PS51257">
    <property type="entry name" value="PROKAR_LIPOPROTEIN"/>
    <property type="match status" value="1"/>
</dbReference>
<dbReference type="RefSeq" id="WP_343207684.1">
    <property type="nucleotide sequence ID" value="NZ_JAHBGB010000019.1"/>
</dbReference>
<dbReference type="EMBL" id="JBHUHD010000001">
    <property type="protein sequence ID" value="MFD2139510.1"/>
    <property type="molecule type" value="Genomic_DNA"/>
</dbReference>
<proteinExistence type="predicted"/>
<evidence type="ECO:0000313" key="4">
    <source>
        <dbReference type="Proteomes" id="UP001597299"/>
    </source>
</evidence>
<keyword evidence="1" id="KW-0732">Signal</keyword>
<reference evidence="4" key="1">
    <citation type="journal article" date="2019" name="Int. J. Syst. Evol. Microbiol.">
        <title>The Global Catalogue of Microorganisms (GCM) 10K type strain sequencing project: providing services to taxonomists for standard genome sequencing and annotation.</title>
        <authorList>
            <consortium name="The Broad Institute Genomics Platform"/>
            <consortium name="The Broad Institute Genome Sequencing Center for Infectious Disease"/>
            <person name="Wu L."/>
            <person name="Ma J."/>
        </authorList>
    </citation>
    <scope>NUCLEOTIDE SEQUENCE [LARGE SCALE GENOMIC DNA]</scope>
    <source>
        <strain evidence="4">CCM 7435</strain>
    </source>
</reference>
<comment type="caution">
    <text evidence="3">The sequence shown here is derived from an EMBL/GenBank/DDBJ whole genome shotgun (WGS) entry which is preliminary data.</text>
</comment>
<dbReference type="Pfam" id="PF16998">
    <property type="entry name" value="17kDa_Anti_2"/>
    <property type="match status" value="1"/>
</dbReference>
<evidence type="ECO:0000259" key="2">
    <source>
        <dbReference type="Pfam" id="PF16998"/>
    </source>
</evidence>
<gene>
    <name evidence="3" type="ORF">ACFSNC_03785</name>
</gene>
<sequence>MLFRLLALLPAAALAGCGVLAPGLDGTVTGSIAPAPAPVATSAGEPVPSGVTPDDWIAARQALAEALAARDAAPSVPWENTATATRGTVTPLASKDDGKCRAFLVSFVRAENEDWLQGEACRTAARGWRIGQARMLERS</sequence>
<evidence type="ECO:0000256" key="1">
    <source>
        <dbReference type="SAM" id="SignalP"/>
    </source>
</evidence>
<name>A0ABW4YTQ0_9HYPH</name>